<keyword evidence="1" id="KW-1185">Reference proteome</keyword>
<accession>A0A914BWJ8</accession>
<dbReference type="WBParaSite" id="ACRNAN_Path_1163.g4499.t1">
    <property type="protein sequence ID" value="ACRNAN_Path_1163.g4499.t1"/>
    <property type="gene ID" value="ACRNAN_Path_1163.g4499"/>
</dbReference>
<dbReference type="PANTHER" id="PTHR31497">
    <property type="entry name" value="AUTOCRINE PROLIFERATION REPRESSOR PROTEIN A"/>
    <property type="match status" value="1"/>
</dbReference>
<evidence type="ECO:0000313" key="1">
    <source>
        <dbReference type="Proteomes" id="UP000887540"/>
    </source>
</evidence>
<dbReference type="PANTHER" id="PTHR31497:SF0">
    <property type="entry name" value="AUTOCRINE PROLIFERATION REPRESSOR PROTEIN A"/>
    <property type="match status" value="1"/>
</dbReference>
<dbReference type="AlphaFoldDB" id="A0A914BWJ8"/>
<dbReference type="Pfam" id="PF10142">
    <property type="entry name" value="PhoPQ_related"/>
    <property type="match status" value="1"/>
</dbReference>
<protein>
    <submittedName>
        <fullName evidence="2">Uncharacterized protein</fullName>
    </submittedName>
</protein>
<name>A0A914BWJ8_9BILA</name>
<organism evidence="1 2">
    <name type="scientific">Acrobeloides nanus</name>
    <dbReference type="NCBI Taxonomy" id="290746"/>
    <lineage>
        <taxon>Eukaryota</taxon>
        <taxon>Metazoa</taxon>
        <taxon>Ecdysozoa</taxon>
        <taxon>Nematoda</taxon>
        <taxon>Chromadorea</taxon>
        <taxon>Rhabditida</taxon>
        <taxon>Tylenchina</taxon>
        <taxon>Cephalobomorpha</taxon>
        <taxon>Cephaloboidea</taxon>
        <taxon>Cephalobidae</taxon>
        <taxon>Acrobeloides</taxon>
    </lineage>
</organism>
<sequence length="394" mass="44890">MIAFTWQHFLDDPSKPEWLLRFPMVKASLRAMDTITAFVSQDLPELGCQLDHYVVAGASKRGWTTWLVGAVDQTRVKAIVPIVLDAINFVAVMHHQYRSYGGWSFALVDYIDSLEIPITSRFDDPNMITMQQYIDPYFYIDRLTMPKLIVNAGMDEFQQPDDTHYWWKDMPEPKHFLMVPNAEHTMISGVLEIIPAIGAFVVAQFSGQPVPIVTWTRDDDTGLIVATVENDASVHSVNAWYSYSCGRNSWDNVTRRDFRIANYDDPCECGIGYAPYCANLVVLWDVKQLQPTIVNGKRTYSVSPSDLEELKTGQWVTYMIDFKFDDPHGLGYDTMKELKKMTKKPSNKVKPNVYFGGIPEDLGGYFQFTTEVAVWPNKFPYTDCHGSTCGSKMV</sequence>
<reference evidence="2" key="1">
    <citation type="submission" date="2022-11" db="UniProtKB">
        <authorList>
            <consortium name="WormBaseParasite"/>
        </authorList>
    </citation>
    <scope>IDENTIFICATION</scope>
</reference>
<dbReference type="SUPFAM" id="SSF53474">
    <property type="entry name" value="alpha/beta-Hydrolases"/>
    <property type="match status" value="1"/>
</dbReference>
<dbReference type="InterPro" id="IPR009199">
    <property type="entry name" value="PhoPQ-act_pathogen-rel_PqaA"/>
</dbReference>
<proteinExistence type="predicted"/>
<dbReference type="InterPro" id="IPR029058">
    <property type="entry name" value="AB_hydrolase_fold"/>
</dbReference>
<evidence type="ECO:0000313" key="2">
    <source>
        <dbReference type="WBParaSite" id="ACRNAN_Path_1163.g4499.t1"/>
    </source>
</evidence>
<dbReference type="Proteomes" id="UP000887540">
    <property type="component" value="Unplaced"/>
</dbReference>
<dbReference type="Gene3D" id="3.40.50.1820">
    <property type="entry name" value="alpha/beta hydrolase"/>
    <property type="match status" value="1"/>
</dbReference>